<dbReference type="GO" id="GO:0005634">
    <property type="term" value="C:nucleus"/>
    <property type="evidence" value="ECO:0007669"/>
    <property type="project" value="UniProtKB-SubCell"/>
</dbReference>
<dbReference type="InterPro" id="IPR019140">
    <property type="entry name" value="MCM_complex-bd"/>
</dbReference>
<dbReference type="AlphaFoldDB" id="A0A7I8VCH2"/>
<dbReference type="GO" id="GO:0006261">
    <property type="term" value="P:DNA-templated DNA replication"/>
    <property type="evidence" value="ECO:0007669"/>
    <property type="project" value="TreeGrafter"/>
</dbReference>
<evidence type="ECO:0000256" key="3">
    <source>
        <dbReference type="ARBA" id="ARBA00015405"/>
    </source>
</evidence>
<gene>
    <name evidence="6" type="ORF">DGYR_LOCUS2103</name>
</gene>
<dbReference type="Proteomes" id="UP000549394">
    <property type="component" value="Unassembled WGS sequence"/>
</dbReference>
<evidence type="ECO:0000256" key="2">
    <source>
        <dbReference type="ARBA" id="ARBA00007925"/>
    </source>
</evidence>
<feature type="compositionally biased region" description="Polar residues" evidence="5">
    <location>
        <begin position="168"/>
        <end position="179"/>
    </location>
</feature>
<sequence length="595" mass="69150">MTDLEKYIVDPLSYISNLAAERKNVSQICDIFREKIQKGLSEMIPSLNETSQDSLKANSLIKYRGMVQDMFGEELFPEYFNVVDSSNTMKMKTGLLQDIYQFKDGERADFDTAQMAERQCYYFVPIPTENSWIKDYYKSKRLLEQPSSSNYDNRNKRNLESDDEDSNGFEQLSQLSGDENQFMDIGEVTESSKKMKTPKEEDKKSQIPFNLNFPIDTEKETPCIGVAYENYDDIKLNTVYEIYGILSNHPALAANTLNENGSASGFETDEMYAKSPPPSLVPRIHIVLIRKLENIDPSYQLILKESRLNDISLKLRDYLQQVLLGDRIAADYLFCYLMSRVYARKDSRAIGKFSLNLTNLNIQSQHTKYIYTALERILPLSLYCPLSLENMNKRRMTPYKDYKSNRLMSGSLQLPDGTRLILDETALQPGQLDTIGVQNTRSLNDVVCWQKLEYDFTYHKQEFFTDFPVLVFSEGKSVFQCDCRLPLKTIINPDNLESYYLQMMATQESNFQDFRNFISMMSFRDYTFPDDLKQEVEQYFVDMRKQDNKMTADAFLNLLLFARLLTLSRSETTLTADIWSCAKALEQERQRRIEA</sequence>
<name>A0A7I8VCH2_9ANNE</name>
<evidence type="ECO:0000256" key="4">
    <source>
        <dbReference type="ARBA" id="ARBA00023242"/>
    </source>
</evidence>
<evidence type="ECO:0000313" key="7">
    <source>
        <dbReference type="Proteomes" id="UP000549394"/>
    </source>
</evidence>
<proteinExistence type="inferred from homology"/>
<evidence type="ECO:0000256" key="5">
    <source>
        <dbReference type="SAM" id="MobiDB-lite"/>
    </source>
</evidence>
<comment type="subcellular location">
    <subcellularLocation>
        <location evidence="1">Nucleus</location>
    </subcellularLocation>
</comment>
<protein>
    <recommendedName>
        <fullName evidence="3">Mini-chromosome maintenance complex-binding protein</fullName>
    </recommendedName>
</protein>
<comment type="caution">
    <text evidence="6">The sequence shown here is derived from an EMBL/GenBank/DDBJ whole genome shotgun (WGS) entry which is preliminary data.</text>
</comment>
<keyword evidence="4" id="KW-0539">Nucleus</keyword>
<reference evidence="6 7" key="1">
    <citation type="submission" date="2020-08" db="EMBL/GenBank/DDBJ databases">
        <authorList>
            <person name="Hejnol A."/>
        </authorList>
    </citation>
    <scope>NUCLEOTIDE SEQUENCE [LARGE SCALE GENOMIC DNA]</scope>
</reference>
<feature type="region of interest" description="Disordered" evidence="5">
    <location>
        <begin position="147"/>
        <end position="182"/>
    </location>
</feature>
<evidence type="ECO:0000256" key="1">
    <source>
        <dbReference type="ARBA" id="ARBA00004123"/>
    </source>
</evidence>
<keyword evidence="7" id="KW-1185">Reference proteome</keyword>
<organism evidence="6 7">
    <name type="scientific">Dimorphilus gyrociliatus</name>
    <dbReference type="NCBI Taxonomy" id="2664684"/>
    <lineage>
        <taxon>Eukaryota</taxon>
        <taxon>Metazoa</taxon>
        <taxon>Spiralia</taxon>
        <taxon>Lophotrochozoa</taxon>
        <taxon>Annelida</taxon>
        <taxon>Polychaeta</taxon>
        <taxon>Polychaeta incertae sedis</taxon>
        <taxon>Dinophilidae</taxon>
        <taxon>Dimorphilus</taxon>
    </lineage>
</organism>
<evidence type="ECO:0000313" key="6">
    <source>
        <dbReference type="EMBL" id="CAD5113055.1"/>
    </source>
</evidence>
<dbReference type="OrthoDB" id="329666at2759"/>
<dbReference type="EMBL" id="CAJFCJ010000003">
    <property type="protein sequence ID" value="CAD5113055.1"/>
    <property type="molecule type" value="Genomic_DNA"/>
</dbReference>
<dbReference type="PANTHER" id="PTHR13489:SF0">
    <property type="entry name" value="MINI-CHROMOSOME MAINTENANCE COMPLEX-BINDING PROTEIN"/>
    <property type="match status" value="1"/>
</dbReference>
<accession>A0A7I8VCH2</accession>
<dbReference type="GO" id="GO:0003682">
    <property type="term" value="F:chromatin binding"/>
    <property type="evidence" value="ECO:0007669"/>
    <property type="project" value="TreeGrafter"/>
</dbReference>
<comment type="similarity">
    <text evidence="2">Belongs to the MCMBP family.</text>
</comment>
<dbReference type="Pfam" id="PF09739">
    <property type="entry name" value="MCM_bind"/>
    <property type="match status" value="1"/>
</dbReference>
<dbReference type="PANTHER" id="PTHR13489">
    <property type="entry name" value="MINI-CHROMOSOME MAINTENANCE COMPLEX-BINDING PROTEIN"/>
    <property type="match status" value="1"/>
</dbReference>